<organism evidence="3 4">
    <name type="scientific">Marihabitans asiaticum</name>
    <dbReference type="NCBI Taxonomy" id="415218"/>
    <lineage>
        <taxon>Bacteria</taxon>
        <taxon>Bacillati</taxon>
        <taxon>Actinomycetota</taxon>
        <taxon>Actinomycetes</taxon>
        <taxon>Micrococcales</taxon>
        <taxon>Intrasporangiaceae</taxon>
        <taxon>Marihabitans</taxon>
    </lineage>
</organism>
<evidence type="ECO:0000259" key="1">
    <source>
        <dbReference type="Pfam" id="PF18367"/>
    </source>
</evidence>
<accession>A0A560W6Y2</accession>
<keyword evidence="4" id="KW-1185">Reference proteome</keyword>
<dbReference type="Proteomes" id="UP000315628">
    <property type="component" value="Unassembled WGS sequence"/>
</dbReference>
<feature type="domain" description="Rv2175c C-terminal" evidence="1">
    <location>
        <begin position="80"/>
        <end position="132"/>
    </location>
</feature>
<gene>
    <name evidence="3" type="ORF">FB557_2769</name>
</gene>
<dbReference type="AlphaFoldDB" id="A0A560W6Y2"/>
<evidence type="ECO:0000313" key="4">
    <source>
        <dbReference type="Proteomes" id="UP000315628"/>
    </source>
</evidence>
<evidence type="ECO:0000313" key="3">
    <source>
        <dbReference type="EMBL" id="TWD13368.1"/>
    </source>
</evidence>
<proteinExistence type="predicted"/>
<dbReference type="EMBL" id="VIUW01000005">
    <property type="protein sequence ID" value="TWD13368.1"/>
    <property type="molecule type" value="Genomic_DNA"/>
</dbReference>
<dbReference type="Pfam" id="PF21531">
    <property type="entry name" value="Rv2175c_wHTH"/>
    <property type="match status" value="1"/>
</dbReference>
<name>A0A560W6Y2_9MICO</name>
<evidence type="ECO:0000259" key="2">
    <source>
        <dbReference type="Pfam" id="PF21531"/>
    </source>
</evidence>
<comment type="caution">
    <text evidence="3">The sequence shown here is derived from an EMBL/GenBank/DDBJ whole genome shotgun (WGS) entry which is preliminary data.</text>
</comment>
<protein>
    <submittedName>
        <fullName evidence="3">Uncharacterized protein</fullName>
    </submittedName>
</protein>
<dbReference type="Pfam" id="PF18367">
    <property type="entry name" value="Rv2175c_C"/>
    <property type="match status" value="1"/>
</dbReference>
<feature type="domain" description="DNA-binding protein Rv2175c wHTH" evidence="2">
    <location>
        <begin position="27"/>
        <end position="72"/>
    </location>
</feature>
<sequence length="136" mass="15061">MNRSTHLPGQALEQSGEHAPLASLVHDWLTVPDVAERIGARITDVRRMIQERELVAVRVGERSVLSVPAEFFDDDGPLPALRGTVVVLQDARMSDEEIIEWLFTPDHTLPGGPTPIAAIRAGHKTEVRRRAMEEAL</sequence>
<dbReference type="InterPro" id="IPR041098">
    <property type="entry name" value="Rv2175c_C"/>
</dbReference>
<reference evidence="3 4" key="1">
    <citation type="submission" date="2019-06" db="EMBL/GenBank/DDBJ databases">
        <title>Sequencing the genomes of 1000 actinobacteria strains.</title>
        <authorList>
            <person name="Klenk H.-P."/>
        </authorList>
    </citation>
    <scope>NUCLEOTIDE SEQUENCE [LARGE SCALE GENOMIC DNA]</scope>
    <source>
        <strain evidence="3 4">DSM 18935</strain>
    </source>
</reference>
<dbReference type="GO" id="GO:0003677">
    <property type="term" value="F:DNA binding"/>
    <property type="evidence" value="ECO:0007669"/>
    <property type="project" value="InterPro"/>
</dbReference>
<dbReference type="RefSeq" id="WP_170236302.1">
    <property type="nucleotide sequence ID" value="NZ_BAAAYT010000002.1"/>
</dbReference>
<dbReference type="InterPro" id="IPR048576">
    <property type="entry name" value="Rv2175c_wHTH"/>
</dbReference>